<organism evidence="1 2">
    <name type="scientific">Rhizobium lentis</name>
    <dbReference type="NCBI Taxonomy" id="1138194"/>
    <lineage>
        <taxon>Bacteria</taxon>
        <taxon>Pseudomonadati</taxon>
        <taxon>Pseudomonadota</taxon>
        <taxon>Alphaproteobacteria</taxon>
        <taxon>Hyphomicrobiales</taxon>
        <taxon>Rhizobiaceae</taxon>
        <taxon>Rhizobium/Agrobacterium group</taxon>
        <taxon>Rhizobium</taxon>
    </lineage>
</organism>
<gene>
    <name evidence="1" type="ORF">GGI59_006339</name>
</gene>
<name>A0A7W9CYN4_9HYPH</name>
<evidence type="ECO:0000313" key="2">
    <source>
        <dbReference type="Proteomes" id="UP000528824"/>
    </source>
</evidence>
<dbReference type="EMBL" id="JACHBC010000026">
    <property type="protein sequence ID" value="MBB5564630.1"/>
    <property type="molecule type" value="Genomic_DNA"/>
</dbReference>
<proteinExistence type="predicted"/>
<evidence type="ECO:0000313" key="1">
    <source>
        <dbReference type="EMBL" id="MBB5564630.1"/>
    </source>
</evidence>
<comment type="caution">
    <text evidence="1">The sequence shown here is derived from an EMBL/GenBank/DDBJ whole genome shotgun (WGS) entry which is preliminary data.</text>
</comment>
<protein>
    <submittedName>
        <fullName evidence="1">Uncharacterized protein</fullName>
    </submittedName>
</protein>
<reference evidence="1 2" key="1">
    <citation type="submission" date="2020-08" db="EMBL/GenBank/DDBJ databases">
        <title>Genomic Encyclopedia of Type Strains, Phase IV (KMG-V): Genome sequencing to study the core and pangenomes of soil and plant-associated prokaryotes.</title>
        <authorList>
            <person name="Whitman W."/>
        </authorList>
    </citation>
    <scope>NUCLEOTIDE SEQUENCE [LARGE SCALE GENOMIC DNA]</scope>
    <source>
        <strain evidence="1 2">SEMIA 4034</strain>
    </source>
</reference>
<sequence>MAFSAGGHQLLEELAPRGEFRFHQIMTIEIEEIERHHDRFPR</sequence>
<accession>A0A7W9CYN4</accession>
<dbReference type="Proteomes" id="UP000528824">
    <property type="component" value="Unassembled WGS sequence"/>
</dbReference>
<dbReference type="AlphaFoldDB" id="A0A7W9CYN4"/>
<keyword evidence="2" id="KW-1185">Reference proteome</keyword>